<evidence type="ECO:0008006" key="3">
    <source>
        <dbReference type="Google" id="ProtNLM"/>
    </source>
</evidence>
<dbReference type="OrthoDB" id="1360086at2"/>
<dbReference type="AlphaFoldDB" id="A0A1T5AXY9"/>
<dbReference type="EMBL" id="FUZF01000001">
    <property type="protein sequence ID" value="SKB39921.1"/>
    <property type="molecule type" value="Genomic_DNA"/>
</dbReference>
<dbReference type="PROSITE" id="PS51257">
    <property type="entry name" value="PROKAR_LIPOPROTEIN"/>
    <property type="match status" value="1"/>
</dbReference>
<reference evidence="2" key="1">
    <citation type="submission" date="2017-02" db="EMBL/GenBank/DDBJ databases">
        <authorList>
            <person name="Varghese N."/>
            <person name="Submissions S."/>
        </authorList>
    </citation>
    <scope>NUCLEOTIDE SEQUENCE [LARGE SCALE GENOMIC DNA]</scope>
    <source>
        <strain evidence="2">DSM 24091</strain>
    </source>
</reference>
<evidence type="ECO:0000313" key="2">
    <source>
        <dbReference type="Proteomes" id="UP000190150"/>
    </source>
</evidence>
<proteinExistence type="predicted"/>
<keyword evidence="2" id="KW-1185">Reference proteome</keyword>
<dbReference type="RefSeq" id="WP_079640640.1">
    <property type="nucleotide sequence ID" value="NZ_FUZF01000001.1"/>
</dbReference>
<name>A0A1T5AXY9_9SPHI</name>
<dbReference type="Proteomes" id="UP000190150">
    <property type="component" value="Unassembled WGS sequence"/>
</dbReference>
<gene>
    <name evidence="1" type="ORF">SAMN05660841_00287</name>
</gene>
<sequence>MRQYIYLIFFFLLITLGCREKHNIEQSEAFVHTDGRDSISVVLHLVGNTFQGTYTESRPGGFLITDELSGDVKKDTLLGSLYYTPYKGRNKKRKAFALLKQNDSYIIGKGASYIYMGVPYFERETLTFNGHILRKQ</sequence>
<evidence type="ECO:0000313" key="1">
    <source>
        <dbReference type="EMBL" id="SKB39921.1"/>
    </source>
</evidence>
<accession>A0A1T5AXY9</accession>
<organism evidence="1 2">
    <name type="scientific">Sphingobacterium nematocida</name>
    <dbReference type="NCBI Taxonomy" id="1513896"/>
    <lineage>
        <taxon>Bacteria</taxon>
        <taxon>Pseudomonadati</taxon>
        <taxon>Bacteroidota</taxon>
        <taxon>Sphingobacteriia</taxon>
        <taxon>Sphingobacteriales</taxon>
        <taxon>Sphingobacteriaceae</taxon>
        <taxon>Sphingobacterium</taxon>
    </lineage>
</organism>
<protein>
    <recommendedName>
        <fullName evidence="3">Lipoprotein</fullName>
    </recommendedName>
</protein>